<reference evidence="2 3" key="1">
    <citation type="submission" date="2020-10" db="EMBL/GenBank/DDBJ databases">
        <authorList>
            <person name="Castelo-Branco R."/>
            <person name="Eusebio N."/>
            <person name="Adriana R."/>
            <person name="Vieira A."/>
            <person name="Brugerolle De Fraissinette N."/>
            <person name="Rezende De Castro R."/>
            <person name="Schneider M.P."/>
            <person name="Vasconcelos V."/>
            <person name="Leao P.N."/>
        </authorList>
    </citation>
    <scope>NUCLEOTIDE SEQUENCE [LARGE SCALE GENOMIC DNA]</scope>
    <source>
        <strain evidence="2 3">LEGE 00031</strain>
    </source>
</reference>
<gene>
    <name evidence="2" type="ORF">IQ217_09545</name>
</gene>
<organism evidence="2 3">
    <name type="scientific">Synechocystis salina LEGE 00031</name>
    <dbReference type="NCBI Taxonomy" id="1828736"/>
    <lineage>
        <taxon>Bacteria</taxon>
        <taxon>Bacillati</taxon>
        <taxon>Cyanobacteriota</taxon>
        <taxon>Cyanophyceae</taxon>
        <taxon>Synechococcales</taxon>
        <taxon>Merismopediaceae</taxon>
        <taxon>Synechocystis</taxon>
    </lineage>
</organism>
<evidence type="ECO:0000259" key="1">
    <source>
        <dbReference type="Pfam" id="PF18765"/>
    </source>
</evidence>
<keyword evidence="3" id="KW-1185">Reference proteome</keyword>
<dbReference type="EMBL" id="JADEVV010000023">
    <property type="protein sequence ID" value="MBE9254077.1"/>
    <property type="molecule type" value="Genomic_DNA"/>
</dbReference>
<comment type="caution">
    <text evidence="2">The sequence shown here is derived from an EMBL/GenBank/DDBJ whole genome shotgun (WGS) entry which is preliminary data.</text>
</comment>
<dbReference type="Proteomes" id="UP000658720">
    <property type="component" value="Unassembled WGS sequence"/>
</dbReference>
<dbReference type="PIRSF" id="PIRSF020217">
    <property type="entry name" value="UCP020217"/>
    <property type="match status" value="1"/>
</dbReference>
<dbReference type="InterPro" id="IPR024700">
    <property type="entry name" value="UCP020217"/>
</dbReference>
<evidence type="ECO:0000313" key="2">
    <source>
        <dbReference type="EMBL" id="MBE9254077.1"/>
    </source>
</evidence>
<dbReference type="Gene3D" id="3.30.460.10">
    <property type="entry name" value="Beta Polymerase, domain 2"/>
    <property type="match status" value="1"/>
</dbReference>
<dbReference type="InterPro" id="IPR041633">
    <property type="entry name" value="Polbeta"/>
</dbReference>
<evidence type="ECO:0000313" key="3">
    <source>
        <dbReference type="Proteomes" id="UP000658720"/>
    </source>
</evidence>
<dbReference type="RefSeq" id="WP_194019757.1">
    <property type="nucleotide sequence ID" value="NZ_JADEVV010000023.1"/>
</dbReference>
<dbReference type="InterPro" id="IPR043519">
    <property type="entry name" value="NT_sf"/>
</dbReference>
<dbReference type="CDD" id="cd05403">
    <property type="entry name" value="NT_KNTase_like"/>
    <property type="match status" value="1"/>
</dbReference>
<accession>A0ABR9VRU5</accession>
<name>A0ABR9VRU5_9SYNC</name>
<dbReference type="Pfam" id="PF18765">
    <property type="entry name" value="Polbeta"/>
    <property type="match status" value="1"/>
</dbReference>
<sequence>MAYPTPLLDQIQNQHRQRNEQERLATLAKTVDWLEKNAQTYGIVEAYLFGSVIRPYGFTTHSDVDLAVEQIDPQLFFQAMADLSEQVEREVDLVELSKCHFGDRLRQKGIKWTVPD</sequence>
<proteinExistence type="predicted"/>
<dbReference type="SUPFAM" id="SSF81301">
    <property type="entry name" value="Nucleotidyltransferase"/>
    <property type="match status" value="1"/>
</dbReference>
<feature type="domain" description="Polymerase beta nucleotidyltransferase" evidence="1">
    <location>
        <begin position="38"/>
        <end position="99"/>
    </location>
</feature>
<protein>
    <submittedName>
        <fullName evidence="2">Nucleotidyltransferase domain-containing protein</fullName>
    </submittedName>
</protein>